<accession>A0A6A7BHB7</accession>
<feature type="region of interest" description="Disordered" evidence="2">
    <location>
        <begin position="1"/>
        <end position="71"/>
    </location>
</feature>
<keyword evidence="1" id="KW-0175">Coiled coil</keyword>
<evidence type="ECO:0000313" key="3">
    <source>
        <dbReference type="EMBL" id="KAF2854773.1"/>
    </source>
</evidence>
<evidence type="ECO:0000313" key="4">
    <source>
        <dbReference type="Proteomes" id="UP000799423"/>
    </source>
</evidence>
<sequence length="171" mass="19040">MAPPRATKKSSLTTIIQTKSRQGQKQTRNQVVEEEMEGLEDLSETDSMNTDGDAEDPEGSQDAGSQPLQRLVGTIVGDQRKRFDARKKAVNDSYSVECKQLKSSINAVFDEHEEKASSAHEAQLKRLQELLAQKANIEAAMAKKLASLRADYDAHSQDLEAVLKRRIKELD</sequence>
<evidence type="ECO:0000256" key="1">
    <source>
        <dbReference type="SAM" id="Coils"/>
    </source>
</evidence>
<reference evidence="3" key="1">
    <citation type="submission" date="2020-01" db="EMBL/GenBank/DDBJ databases">
        <authorList>
            <consortium name="DOE Joint Genome Institute"/>
            <person name="Haridas S."/>
            <person name="Albert R."/>
            <person name="Binder M."/>
            <person name="Bloem J."/>
            <person name="Labutti K."/>
            <person name="Salamov A."/>
            <person name="Andreopoulos B."/>
            <person name="Baker S.E."/>
            <person name="Barry K."/>
            <person name="Bills G."/>
            <person name="Bluhm B.H."/>
            <person name="Cannon C."/>
            <person name="Castanera R."/>
            <person name="Culley D.E."/>
            <person name="Daum C."/>
            <person name="Ezra D."/>
            <person name="Gonzalez J.B."/>
            <person name="Henrissat B."/>
            <person name="Kuo A."/>
            <person name="Liang C."/>
            <person name="Lipzen A."/>
            <person name="Lutzoni F."/>
            <person name="Magnuson J."/>
            <person name="Mondo S."/>
            <person name="Nolan M."/>
            <person name="Ohm R."/>
            <person name="Pangilinan J."/>
            <person name="Park H.-J."/>
            <person name="Ramirez L."/>
            <person name="Alfaro M."/>
            <person name="Sun H."/>
            <person name="Tritt A."/>
            <person name="Yoshinaga Y."/>
            <person name="Zwiers L.-H."/>
            <person name="Turgeon B.G."/>
            <person name="Goodwin S.B."/>
            <person name="Spatafora J.W."/>
            <person name="Crous P.W."/>
            <person name="Grigoriev I.V."/>
        </authorList>
    </citation>
    <scope>NUCLEOTIDE SEQUENCE</scope>
    <source>
        <strain evidence="3">IPT5</strain>
    </source>
</reference>
<organism evidence="3 4">
    <name type="scientific">Plenodomus tracheiphilus IPT5</name>
    <dbReference type="NCBI Taxonomy" id="1408161"/>
    <lineage>
        <taxon>Eukaryota</taxon>
        <taxon>Fungi</taxon>
        <taxon>Dikarya</taxon>
        <taxon>Ascomycota</taxon>
        <taxon>Pezizomycotina</taxon>
        <taxon>Dothideomycetes</taxon>
        <taxon>Pleosporomycetidae</taxon>
        <taxon>Pleosporales</taxon>
        <taxon>Pleosporineae</taxon>
        <taxon>Leptosphaeriaceae</taxon>
        <taxon>Plenodomus</taxon>
    </lineage>
</organism>
<feature type="coiled-coil region" evidence="1">
    <location>
        <begin position="120"/>
        <end position="165"/>
    </location>
</feature>
<keyword evidence="4" id="KW-1185">Reference proteome</keyword>
<feature type="compositionally biased region" description="Polar residues" evidence="2">
    <location>
        <begin position="9"/>
        <end position="30"/>
    </location>
</feature>
<protein>
    <submittedName>
        <fullName evidence="3">Uncharacterized protein</fullName>
    </submittedName>
</protein>
<proteinExistence type="predicted"/>
<gene>
    <name evidence="3" type="ORF">T440DRAFT_496138</name>
</gene>
<name>A0A6A7BHB7_9PLEO</name>
<feature type="compositionally biased region" description="Acidic residues" evidence="2">
    <location>
        <begin position="32"/>
        <end position="44"/>
    </location>
</feature>
<evidence type="ECO:0000256" key="2">
    <source>
        <dbReference type="SAM" id="MobiDB-lite"/>
    </source>
</evidence>
<dbReference type="EMBL" id="MU006292">
    <property type="protein sequence ID" value="KAF2854773.1"/>
    <property type="molecule type" value="Genomic_DNA"/>
</dbReference>
<dbReference type="Proteomes" id="UP000799423">
    <property type="component" value="Unassembled WGS sequence"/>
</dbReference>
<dbReference type="AlphaFoldDB" id="A0A6A7BHB7"/>
<dbReference type="OrthoDB" id="3747906at2759"/>